<accession>A0A7X4W541</accession>
<dbReference type="AlphaFoldDB" id="A0A7X4W541"/>
<comment type="similarity">
    <text evidence="2 7">Belongs to the FKBP-type PPIase family.</text>
</comment>
<feature type="coiled-coil region" evidence="8">
    <location>
        <begin position="79"/>
        <end position="106"/>
    </location>
</feature>
<evidence type="ECO:0000259" key="10">
    <source>
        <dbReference type="PROSITE" id="PS50059"/>
    </source>
</evidence>
<dbReference type="InterPro" id="IPR046357">
    <property type="entry name" value="PPIase_dom_sf"/>
</dbReference>
<keyword evidence="3 9" id="KW-0732">Signal</keyword>
<dbReference type="PANTHER" id="PTHR43811:SF19">
    <property type="entry name" value="39 KDA FK506-BINDING NUCLEAR PROTEIN"/>
    <property type="match status" value="1"/>
</dbReference>
<dbReference type="Gene3D" id="3.10.50.40">
    <property type="match status" value="1"/>
</dbReference>
<protein>
    <recommendedName>
        <fullName evidence="7">Peptidyl-prolyl cis-trans isomerase</fullName>
        <ecNumber evidence="7">5.2.1.8</ecNumber>
    </recommendedName>
</protein>
<proteinExistence type="inferred from homology"/>
<evidence type="ECO:0000256" key="1">
    <source>
        <dbReference type="ARBA" id="ARBA00000971"/>
    </source>
</evidence>
<dbReference type="Proteomes" id="UP000487929">
    <property type="component" value="Unassembled WGS sequence"/>
</dbReference>
<dbReference type="PANTHER" id="PTHR43811">
    <property type="entry name" value="FKBP-TYPE PEPTIDYL-PROLYL CIS-TRANS ISOMERASE FKPA"/>
    <property type="match status" value="1"/>
</dbReference>
<sequence>MKRLLTTASLAALLGAAPLAFGAMESDDEKLGYSLGVTLGQSIQQDVEDLDVDAFTQAIQDVFAGEDLALSDEEMAEALMNFQQQAAAARQAEAEAAAEANRAEGEAYLAENAERDGVETTDSGLQYRELESGDGATPGAQDSVEVHYEGTLIDGTVFDSSYERGEPVSFRVDQVIEGWQEALQLMSVGDTWEIVIPAELAYGAQGQGPIGPNETLTFKVELLGIDDAEASSGDSQDNE</sequence>
<feature type="chain" id="PRO_5030527640" description="Peptidyl-prolyl cis-trans isomerase" evidence="9">
    <location>
        <begin position="23"/>
        <end position="239"/>
    </location>
</feature>
<dbReference type="InterPro" id="IPR008104">
    <property type="entry name" value="INFPOTNTIATR"/>
</dbReference>
<reference evidence="11 12" key="1">
    <citation type="submission" date="2019-12" db="EMBL/GenBank/DDBJ databases">
        <title>Draft genome sequencing of Halomonas alimentaria DSM 15356.</title>
        <authorList>
            <person name="Pandiyan K."/>
            <person name="Kushwaha P."/>
            <person name="Gowdham M."/>
            <person name="Chakdar H."/>
            <person name="Singh A."/>
            <person name="Kumar M."/>
            <person name="Saxena A.K."/>
        </authorList>
    </citation>
    <scope>NUCLEOTIDE SEQUENCE [LARGE SCALE GENOMIC DNA]</scope>
    <source>
        <strain evidence="11 12">DSM 15356</strain>
    </source>
</reference>
<dbReference type="InterPro" id="IPR001179">
    <property type="entry name" value="PPIase_FKBP_dom"/>
</dbReference>
<evidence type="ECO:0000256" key="7">
    <source>
        <dbReference type="RuleBase" id="RU003915"/>
    </source>
</evidence>
<dbReference type="OrthoDB" id="9814548at2"/>
<dbReference type="EC" id="5.2.1.8" evidence="7"/>
<dbReference type="FunFam" id="3.10.50.40:FF:000006">
    <property type="entry name" value="Peptidyl-prolyl cis-trans isomerase"/>
    <property type="match status" value="1"/>
</dbReference>
<evidence type="ECO:0000256" key="3">
    <source>
        <dbReference type="ARBA" id="ARBA00022729"/>
    </source>
</evidence>
<evidence type="ECO:0000256" key="4">
    <source>
        <dbReference type="ARBA" id="ARBA00023110"/>
    </source>
</evidence>
<dbReference type="InterPro" id="IPR000774">
    <property type="entry name" value="PPIase_FKBP_N"/>
</dbReference>
<dbReference type="Pfam" id="PF01346">
    <property type="entry name" value="FKBP_N"/>
    <property type="match status" value="1"/>
</dbReference>
<dbReference type="Gene3D" id="1.10.287.460">
    <property type="entry name" value="Peptidyl-prolyl cis-trans isomerase, FKBP-type, N-terminal domain"/>
    <property type="match status" value="1"/>
</dbReference>
<evidence type="ECO:0000256" key="9">
    <source>
        <dbReference type="SAM" id="SignalP"/>
    </source>
</evidence>
<evidence type="ECO:0000313" key="11">
    <source>
        <dbReference type="EMBL" id="NAW34572.1"/>
    </source>
</evidence>
<evidence type="ECO:0000256" key="6">
    <source>
        <dbReference type="PROSITE-ProRule" id="PRU00277"/>
    </source>
</evidence>
<dbReference type="GO" id="GO:0016020">
    <property type="term" value="C:membrane"/>
    <property type="evidence" value="ECO:0007669"/>
    <property type="project" value="InterPro"/>
</dbReference>
<keyword evidence="4 6" id="KW-0697">Rotamase</keyword>
<comment type="caution">
    <text evidence="11">The sequence shown here is derived from an EMBL/GenBank/DDBJ whole genome shotgun (WGS) entry which is preliminary data.</text>
</comment>
<feature type="domain" description="PPIase FKBP-type" evidence="10">
    <location>
        <begin position="141"/>
        <end position="226"/>
    </location>
</feature>
<dbReference type="PROSITE" id="PS50059">
    <property type="entry name" value="FKBP_PPIASE"/>
    <property type="match status" value="1"/>
</dbReference>
<evidence type="ECO:0000256" key="5">
    <source>
        <dbReference type="ARBA" id="ARBA00023235"/>
    </source>
</evidence>
<keyword evidence="12" id="KW-1185">Reference proteome</keyword>
<dbReference type="RefSeq" id="WP_161431845.1">
    <property type="nucleotide sequence ID" value="NZ_WUTT01000001.1"/>
</dbReference>
<keyword evidence="5 6" id="KW-0413">Isomerase</keyword>
<evidence type="ECO:0000313" key="12">
    <source>
        <dbReference type="Proteomes" id="UP000487929"/>
    </source>
</evidence>
<comment type="catalytic activity">
    <reaction evidence="1 6 7">
        <text>[protein]-peptidylproline (omega=180) = [protein]-peptidylproline (omega=0)</text>
        <dbReference type="Rhea" id="RHEA:16237"/>
        <dbReference type="Rhea" id="RHEA-COMP:10747"/>
        <dbReference type="Rhea" id="RHEA-COMP:10748"/>
        <dbReference type="ChEBI" id="CHEBI:83833"/>
        <dbReference type="ChEBI" id="CHEBI:83834"/>
        <dbReference type="EC" id="5.2.1.8"/>
    </reaction>
</comment>
<name>A0A7X4W541_9GAMM</name>
<evidence type="ECO:0000256" key="8">
    <source>
        <dbReference type="SAM" id="Coils"/>
    </source>
</evidence>
<dbReference type="PRINTS" id="PR01730">
    <property type="entry name" value="INFPOTNTIATR"/>
</dbReference>
<dbReference type="SUPFAM" id="SSF54534">
    <property type="entry name" value="FKBP-like"/>
    <property type="match status" value="1"/>
</dbReference>
<dbReference type="GO" id="GO:0006457">
    <property type="term" value="P:protein folding"/>
    <property type="evidence" value="ECO:0007669"/>
    <property type="project" value="InterPro"/>
</dbReference>
<keyword evidence="8" id="KW-0175">Coiled coil</keyword>
<dbReference type="Pfam" id="PF00254">
    <property type="entry name" value="FKBP_C"/>
    <property type="match status" value="1"/>
</dbReference>
<gene>
    <name evidence="11" type="ORF">GRB96_09090</name>
</gene>
<dbReference type="GO" id="GO:0003755">
    <property type="term" value="F:peptidyl-prolyl cis-trans isomerase activity"/>
    <property type="evidence" value="ECO:0007669"/>
    <property type="project" value="UniProtKB-UniRule"/>
</dbReference>
<organism evidence="11 12">
    <name type="scientific">Halomonas alimentaria</name>
    <dbReference type="NCBI Taxonomy" id="147248"/>
    <lineage>
        <taxon>Bacteria</taxon>
        <taxon>Pseudomonadati</taxon>
        <taxon>Pseudomonadota</taxon>
        <taxon>Gammaproteobacteria</taxon>
        <taxon>Oceanospirillales</taxon>
        <taxon>Halomonadaceae</taxon>
        <taxon>Halomonas</taxon>
    </lineage>
</organism>
<dbReference type="EMBL" id="WUTT01000001">
    <property type="protein sequence ID" value="NAW34572.1"/>
    <property type="molecule type" value="Genomic_DNA"/>
</dbReference>
<dbReference type="InterPro" id="IPR036944">
    <property type="entry name" value="PPIase_FKBP_N_sf"/>
</dbReference>
<feature type="signal peptide" evidence="9">
    <location>
        <begin position="1"/>
        <end position="22"/>
    </location>
</feature>
<evidence type="ECO:0000256" key="2">
    <source>
        <dbReference type="ARBA" id="ARBA00006577"/>
    </source>
</evidence>